<name>A0A3S3RVD3_9BACT</name>
<dbReference type="AlphaFoldDB" id="A0A3S3RVD3"/>
<dbReference type="PANTHER" id="PTHR39555:SF1">
    <property type="entry name" value="TYPE IV PILUS INNER MEMBRANE COMPONENT PILO"/>
    <property type="match status" value="1"/>
</dbReference>
<evidence type="ECO:0000256" key="2">
    <source>
        <dbReference type="SAM" id="Phobius"/>
    </source>
</evidence>
<feature type="coiled-coil region" evidence="1">
    <location>
        <begin position="53"/>
        <end position="97"/>
    </location>
</feature>
<organism evidence="3 5">
    <name type="scientific">Candidatus Electrothrix marina</name>
    <dbReference type="NCBI Taxonomy" id="1859130"/>
    <lineage>
        <taxon>Bacteria</taxon>
        <taxon>Pseudomonadati</taxon>
        <taxon>Thermodesulfobacteriota</taxon>
        <taxon>Desulfobulbia</taxon>
        <taxon>Desulfobulbales</taxon>
        <taxon>Desulfobulbaceae</taxon>
        <taxon>Candidatus Electrothrix</taxon>
    </lineage>
</organism>
<evidence type="ECO:0000313" key="5">
    <source>
        <dbReference type="Proteomes" id="UP000286862"/>
    </source>
</evidence>
<dbReference type="GO" id="GO:0043683">
    <property type="term" value="P:type IV pilus assembly"/>
    <property type="evidence" value="ECO:0007669"/>
    <property type="project" value="InterPro"/>
</dbReference>
<proteinExistence type="predicted"/>
<comment type="caution">
    <text evidence="3">The sequence shown here is derived from an EMBL/GenBank/DDBJ whole genome shotgun (WGS) entry which is preliminary data.</text>
</comment>
<keyword evidence="6" id="KW-1185">Reference proteome</keyword>
<evidence type="ECO:0000313" key="6">
    <source>
        <dbReference type="Proteomes" id="UP000288892"/>
    </source>
</evidence>
<protein>
    <submittedName>
        <fullName evidence="3">Type IV pilus assembly protein PilO</fullName>
    </submittedName>
</protein>
<gene>
    <name evidence="3" type="ORF">VT99_10365</name>
    <name evidence="4" type="ORF">VU01_101312</name>
</gene>
<dbReference type="PANTHER" id="PTHR39555">
    <property type="entry name" value="FIMBRIAL ASSEMBLY PROTEIN PILO-LIKE PROTEIN-RELATED"/>
    <property type="match status" value="1"/>
</dbReference>
<reference evidence="5 6" key="1">
    <citation type="submission" date="2017-01" db="EMBL/GenBank/DDBJ databases">
        <title>The cable genome- insights into the physiology and evolution of filamentous bacteria capable of sulfide oxidation via long distance electron transfer.</title>
        <authorList>
            <person name="Schreiber L."/>
            <person name="Bjerg J.T."/>
            <person name="Boggild A."/>
            <person name="Van De Vossenberg J."/>
            <person name="Meysman F."/>
            <person name="Nielsen L.P."/>
            <person name="Schramm A."/>
            <person name="Kjeldsen K.U."/>
        </authorList>
    </citation>
    <scope>NUCLEOTIDE SEQUENCE [LARGE SCALE GENOMIC DNA]</scope>
    <source>
        <strain evidence="3">A2</strain>
        <strain evidence="4">A5</strain>
    </source>
</reference>
<keyword evidence="2" id="KW-1133">Transmembrane helix</keyword>
<dbReference type="Proteomes" id="UP000288892">
    <property type="component" value="Unassembled WGS sequence"/>
</dbReference>
<dbReference type="Pfam" id="PF04350">
    <property type="entry name" value="PilO"/>
    <property type="match status" value="1"/>
</dbReference>
<keyword evidence="2" id="KW-0472">Membrane</keyword>
<dbReference type="Gene3D" id="3.30.70.60">
    <property type="match status" value="1"/>
</dbReference>
<dbReference type="InterPro" id="IPR007445">
    <property type="entry name" value="PilO"/>
</dbReference>
<dbReference type="Proteomes" id="UP000286862">
    <property type="component" value="Unassembled WGS sequence"/>
</dbReference>
<sequence>MASESTKSKFDVFIEEKYIPLDQKIKIAGVIVLVFALAAGGYFFIFAPNLEKIKTLESEKTSLQADVDKAEKASKNLKQHEAELVEAEKKFEEISIVLPKTKEIPALLTSISDHGTSAGLDFNSFTPGNESPKEFYAEIPISITVSGPYHNVGYFLDQVSKLERIVTVQDITMGSPKLVEGEMLLSSSCNLLTYRFLNEEERAQAQKKSKK</sequence>
<feature type="transmembrane region" description="Helical" evidence="2">
    <location>
        <begin position="27"/>
        <end position="47"/>
    </location>
</feature>
<evidence type="ECO:0000313" key="4">
    <source>
        <dbReference type="EMBL" id="RWX52426.1"/>
    </source>
</evidence>
<dbReference type="GO" id="GO:0043107">
    <property type="term" value="P:type IV pilus-dependent motility"/>
    <property type="evidence" value="ECO:0007669"/>
    <property type="project" value="InterPro"/>
</dbReference>
<evidence type="ECO:0000256" key="1">
    <source>
        <dbReference type="SAM" id="Coils"/>
    </source>
</evidence>
<dbReference type="EMBL" id="MTKS01000013">
    <property type="protein sequence ID" value="RWX52426.1"/>
    <property type="molecule type" value="Genomic_DNA"/>
</dbReference>
<keyword evidence="1" id="KW-0175">Coiled coil</keyword>
<keyword evidence="2" id="KW-0812">Transmembrane</keyword>
<dbReference type="EMBL" id="MTKQ01000036">
    <property type="protein sequence ID" value="RWX48996.1"/>
    <property type="molecule type" value="Genomic_DNA"/>
</dbReference>
<accession>A0A3S3RVD3</accession>
<dbReference type="InterPro" id="IPR014717">
    <property type="entry name" value="Transl_elong_EF1B/ribsomal_bS6"/>
</dbReference>
<evidence type="ECO:0000313" key="3">
    <source>
        <dbReference type="EMBL" id="RWX48996.1"/>
    </source>
</evidence>